<dbReference type="Proteomes" id="UP001239111">
    <property type="component" value="Chromosome 4"/>
</dbReference>
<sequence>MLLKHGAAVDVIDVNGDTPLHYVFREKIGNDPLTQLLLSKSHLDSNIINSHGLSYLHIASAMDLSAVKTLIEKGAPVNSRVNGSFFSGFTPLHIAVEFNKFEIVQYLLNHGADPYMKVEGRLEDTPLHLASECEIPSFHDLYESLLHTSGPNDAMQSYLKDRNRIIELLIKRGVPINGKNLAGNTPLMVALTTPISFGSYMKDHVYVSEPEIKLLKQIYSGQRSTVALLLRRGADVHVRNNKGESVLHQTTDQGEIWHKKILTETMLKKGVDVNVVDGEGLCPLIYVMMSTLSKPSDMSLLRLFCKYGVNINARDCLRKNTPLHNVAENYDENESDHQKVIDLILYHPEIELNAVNDSGNTPLHIAAKEKTSDMPELMKEFGFSFRIEPTESKLNHSICVEKLLGAGADINVKNSAGLTPFHQLHKWLMDYSSRSDRYYTDMFIVVLTHLKKLMKMGISLDDEFLGKFNELLQIRSKVSVVLDRVLDQEVTKLKSKMIDPRTSLYDILLKDASGMAKYAKNGELRKIIESPKFTSDYLLFHGILIQQFNKGLVRSLILEPAKKALDVLLGVRLSPCAEYILELLDNEDMRNLIESIFDGKTWKRSTLSSFIFEECQVKIRQTPANQHWISFIGIAVGMHDILLRN</sequence>
<gene>
    <name evidence="1" type="ORF">QAD02_006307</name>
</gene>
<dbReference type="EMBL" id="CM056744">
    <property type="protein sequence ID" value="KAJ8664645.1"/>
    <property type="molecule type" value="Genomic_DNA"/>
</dbReference>
<proteinExistence type="predicted"/>
<reference evidence="1" key="1">
    <citation type="submission" date="2023-04" db="EMBL/GenBank/DDBJ databases">
        <title>A chromosome-level genome assembly of the parasitoid wasp Eretmocerus hayati.</title>
        <authorList>
            <person name="Zhong Y."/>
            <person name="Liu S."/>
            <person name="Liu Y."/>
        </authorList>
    </citation>
    <scope>NUCLEOTIDE SEQUENCE</scope>
    <source>
        <strain evidence="1">ZJU_SS_LIU_2023</strain>
    </source>
</reference>
<protein>
    <submittedName>
        <fullName evidence="1">Uncharacterized protein</fullName>
    </submittedName>
</protein>
<keyword evidence="2" id="KW-1185">Reference proteome</keyword>
<evidence type="ECO:0000313" key="2">
    <source>
        <dbReference type="Proteomes" id="UP001239111"/>
    </source>
</evidence>
<name>A0ACC2N0J3_9HYME</name>
<comment type="caution">
    <text evidence="1">The sequence shown here is derived from an EMBL/GenBank/DDBJ whole genome shotgun (WGS) entry which is preliminary data.</text>
</comment>
<evidence type="ECO:0000313" key="1">
    <source>
        <dbReference type="EMBL" id="KAJ8664645.1"/>
    </source>
</evidence>
<organism evidence="1 2">
    <name type="scientific">Eretmocerus hayati</name>
    <dbReference type="NCBI Taxonomy" id="131215"/>
    <lineage>
        <taxon>Eukaryota</taxon>
        <taxon>Metazoa</taxon>
        <taxon>Ecdysozoa</taxon>
        <taxon>Arthropoda</taxon>
        <taxon>Hexapoda</taxon>
        <taxon>Insecta</taxon>
        <taxon>Pterygota</taxon>
        <taxon>Neoptera</taxon>
        <taxon>Endopterygota</taxon>
        <taxon>Hymenoptera</taxon>
        <taxon>Apocrita</taxon>
        <taxon>Proctotrupomorpha</taxon>
        <taxon>Chalcidoidea</taxon>
        <taxon>Aphelinidae</taxon>
        <taxon>Aphelininae</taxon>
        <taxon>Eretmocerus</taxon>
    </lineage>
</organism>
<accession>A0ACC2N0J3</accession>